<evidence type="ECO:0000313" key="8">
    <source>
        <dbReference type="Proteomes" id="UP000430345"/>
    </source>
</evidence>
<keyword evidence="4" id="KW-0804">Transcription</keyword>
<dbReference type="InterPro" id="IPR039425">
    <property type="entry name" value="RNA_pol_sigma-70-like"/>
</dbReference>
<dbReference type="NCBIfam" id="TIGR02954">
    <property type="entry name" value="Sig70_famx3"/>
    <property type="match status" value="1"/>
</dbReference>
<dbReference type="InterPro" id="IPR013325">
    <property type="entry name" value="RNA_pol_sigma_r2"/>
</dbReference>
<accession>A0A6I1MNF1</accession>
<comment type="similarity">
    <text evidence="1">Belongs to the sigma-70 factor family. ECF subfamily.</text>
</comment>
<evidence type="ECO:0000259" key="5">
    <source>
        <dbReference type="Pfam" id="PF04542"/>
    </source>
</evidence>
<dbReference type="GO" id="GO:0003677">
    <property type="term" value="F:DNA binding"/>
    <property type="evidence" value="ECO:0007669"/>
    <property type="project" value="InterPro"/>
</dbReference>
<dbReference type="InterPro" id="IPR013249">
    <property type="entry name" value="RNA_pol_sigma70_r4_t2"/>
</dbReference>
<protein>
    <submittedName>
        <fullName evidence="7">Sigma-70 family RNA polymerase sigma factor</fullName>
    </submittedName>
</protein>
<dbReference type="CDD" id="cd06171">
    <property type="entry name" value="Sigma70_r4"/>
    <property type="match status" value="1"/>
</dbReference>
<dbReference type="Proteomes" id="UP000430345">
    <property type="component" value="Unassembled WGS sequence"/>
</dbReference>
<dbReference type="InterPro" id="IPR036388">
    <property type="entry name" value="WH-like_DNA-bd_sf"/>
</dbReference>
<keyword evidence="8" id="KW-1185">Reference proteome</keyword>
<gene>
    <name evidence="7" type="ORF">GBZ86_12455</name>
</gene>
<dbReference type="Pfam" id="PF04542">
    <property type="entry name" value="Sigma70_r2"/>
    <property type="match status" value="1"/>
</dbReference>
<reference evidence="7 8" key="1">
    <citation type="submission" date="2019-10" db="EMBL/GenBank/DDBJ databases">
        <title>The Genome Sequence of Clostridium tarantellae Isolated from Fish Brain.</title>
        <authorList>
            <person name="Bano L."/>
            <person name="Kiel M."/>
            <person name="Sales G."/>
            <person name="Doxey A.C."/>
            <person name="Mansfield M.J."/>
            <person name="Schiavone M."/>
            <person name="Rossetto O."/>
            <person name="Pirazzini M."/>
            <person name="Dobrindt U."/>
            <person name="Montecucco C."/>
        </authorList>
    </citation>
    <scope>NUCLEOTIDE SEQUENCE [LARGE SCALE GENOMIC DNA]</scope>
    <source>
        <strain evidence="7 8">DSM 3997</strain>
    </source>
</reference>
<dbReference type="InterPro" id="IPR013324">
    <property type="entry name" value="RNA_pol_sigma_r3/r4-like"/>
</dbReference>
<dbReference type="InterPro" id="IPR014284">
    <property type="entry name" value="RNA_pol_sigma-70_dom"/>
</dbReference>
<dbReference type="SUPFAM" id="SSF88659">
    <property type="entry name" value="Sigma3 and sigma4 domains of RNA polymerase sigma factors"/>
    <property type="match status" value="1"/>
</dbReference>
<evidence type="ECO:0000259" key="6">
    <source>
        <dbReference type="Pfam" id="PF08281"/>
    </source>
</evidence>
<dbReference type="OrthoDB" id="9782703at2"/>
<organism evidence="7 8">
    <name type="scientific">Clostridium tarantellae</name>
    <dbReference type="NCBI Taxonomy" id="39493"/>
    <lineage>
        <taxon>Bacteria</taxon>
        <taxon>Bacillati</taxon>
        <taxon>Bacillota</taxon>
        <taxon>Clostridia</taxon>
        <taxon>Eubacteriales</taxon>
        <taxon>Clostridiaceae</taxon>
        <taxon>Clostridium</taxon>
    </lineage>
</organism>
<dbReference type="InterPro" id="IPR007627">
    <property type="entry name" value="RNA_pol_sigma70_r2"/>
</dbReference>
<dbReference type="Pfam" id="PF08281">
    <property type="entry name" value="Sigma70_r4_2"/>
    <property type="match status" value="1"/>
</dbReference>
<sequence length="173" mass="20445">MIQELKVKKAIKGNEQAFEELINDCKENLYKTAFAYVKNEEQALDIVGETIYKAYTSIEKLKEPKYFNTWITRILINTTLTYIKKNSRIVYLEDNVTIKDIPCKQQDLVEKMYIWQAIDSLEHKHKEIIILKYFDDLTVSEISKVLDYPIGTVKTYLNKALTKLRSFMREDVM</sequence>
<dbReference type="InterPro" id="IPR014300">
    <property type="entry name" value="RNA_pol_sigma-V"/>
</dbReference>
<name>A0A6I1MNF1_9CLOT</name>
<keyword evidence="3" id="KW-0731">Sigma factor</keyword>
<comment type="caution">
    <text evidence="7">The sequence shown here is derived from an EMBL/GenBank/DDBJ whole genome shotgun (WGS) entry which is preliminary data.</text>
</comment>
<evidence type="ECO:0000256" key="2">
    <source>
        <dbReference type="ARBA" id="ARBA00023015"/>
    </source>
</evidence>
<dbReference type="PANTHER" id="PTHR43133:SF51">
    <property type="entry name" value="RNA POLYMERASE SIGMA FACTOR"/>
    <property type="match status" value="1"/>
</dbReference>
<dbReference type="Gene3D" id="1.10.10.10">
    <property type="entry name" value="Winged helix-like DNA-binding domain superfamily/Winged helix DNA-binding domain"/>
    <property type="match status" value="1"/>
</dbReference>
<evidence type="ECO:0000256" key="3">
    <source>
        <dbReference type="ARBA" id="ARBA00023082"/>
    </source>
</evidence>
<dbReference type="Gene3D" id="1.10.1740.10">
    <property type="match status" value="1"/>
</dbReference>
<dbReference type="PANTHER" id="PTHR43133">
    <property type="entry name" value="RNA POLYMERASE ECF-TYPE SIGMA FACTO"/>
    <property type="match status" value="1"/>
</dbReference>
<dbReference type="GO" id="GO:0016987">
    <property type="term" value="F:sigma factor activity"/>
    <property type="evidence" value="ECO:0007669"/>
    <property type="project" value="UniProtKB-KW"/>
</dbReference>
<evidence type="ECO:0000256" key="1">
    <source>
        <dbReference type="ARBA" id="ARBA00010641"/>
    </source>
</evidence>
<dbReference type="AlphaFoldDB" id="A0A6I1MNF1"/>
<dbReference type="EMBL" id="WHJC01000243">
    <property type="protein sequence ID" value="MPQ44554.1"/>
    <property type="molecule type" value="Genomic_DNA"/>
</dbReference>
<dbReference type="GO" id="GO:0006352">
    <property type="term" value="P:DNA-templated transcription initiation"/>
    <property type="evidence" value="ECO:0007669"/>
    <property type="project" value="InterPro"/>
</dbReference>
<feature type="domain" description="RNA polymerase sigma-70 region 2" evidence="5">
    <location>
        <begin position="22"/>
        <end position="88"/>
    </location>
</feature>
<feature type="domain" description="RNA polymerase sigma factor 70 region 4 type 2" evidence="6">
    <location>
        <begin position="112"/>
        <end position="164"/>
    </location>
</feature>
<evidence type="ECO:0000313" key="7">
    <source>
        <dbReference type="EMBL" id="MPQ44554.1"/>
    </source>
</evidence>
<dbReference type="SUPFAM" id="SSF88946">
    <property type="entry name" value="Sigma2 domain of RNA polymerase sigma factors"/>
    <property type="match status" value="1"/>
</dbReference>
<keyword evidence="2" id="KW-0805">Transcription regulation</keyword>
<dbReference type="RefSeq" id="WP_152891127.1">
    <property type="nucleotide sequence ID" value="NZ_WHJC01000243.1"/>
</dbReference>
<proteinExistence type="inferred from homology"/>
<evidence type="ECO:0000256" key="4">
    <source>
        <dbReference type="ARBA" id="ARBA00023163"/>
    </source>
</evidence>
<dbReference type="NCBIfam" id="TIGR02937">
    <property type="entry name" value="sigma70-ECF"/>
    <property type="match status" value="1"/>
</dbReference>